<dbReference type="InterPro" id="IPR005901">
    <property type="entry name" value="GLPGLI"/>
</dbReference>
<keyword evidence="3" id="KW-1185">Reference proteome</keyword>
<keyword evidence="1" id="KW-0732">Signal</keyword>
<evidence type="ECO:0000313" key="3">
    <source>
        <dbReference type="Proteomes" id="UP001139000"/>
    </source>
</evidence>
<accession>A0A9X1PFR9</accession>
<sequence length="261" mass="29022">MKTRFKSIFLSGLLLTGTFSAFAQSSGHISYEVVRKTDPSGMRIMINGEQVKPGDPNFPADVPDTRTFGQKVTFSGNFAKESRDEQNAVVRTFVQGGGGPPRTTNMGRPFEEQTFLDFVNLKTITQLTVGKAKEAKTYQAETPVKRTTGWQSSEQTRKIAGYNCKKATVPFKNETYTVWFTTELPLTYSPIPDLMPEKGVVLLIEGSGEQFKASKVSLHVVDDREVTPTEGAEHVAAEKLADLRQKAVADFQQQLMTRERN</sequence>
<evidence type="ECO:0000313" key="2">
    <source>
        <dbReference type="EMBL" id="MCF0060532.1"/>
    </source>
</evidence>
<dbReference type="Pfam" id="PF22252">
    <property type="entry name" value="PNGase_F-II_N"/>
    <property type="match status" value="1"/>
</dbReference>
<protein>
    <submittedName>
        <fullName evidence="2">GLPGLI family protein</fullName>
    </submittedName>
</protein>
<dbReference type="NCBIfam" id="TIGR01200">
    <property type="entry name" value="GLPGLI"/>
    <property type="match status" value="1"/>
</dbReference>
<dbReference type="EMBL" id="JAJTTC010000001">
    <property type="protein sequence ID" value="MCF0060532.1"/>
    <property type="molecule type" value="Genomic_DNA"/>
</dbReference>
<gene>
    <name evidence="2" type="ORF">LXM26_03445</name>
</gene>
<comment type="caution">
    <text evidence="2">The sequence shown here is derived from an EMBL/GenBank/DDBJ whole genome shotgun (WGS) entry which is preliminary data.</text>
</comment>
<dbReference type="AlphaFoldDB" id="A0A9X1PFR9"/>
<proteinExistence type="predicted"/>
<feature type="signal peptide" evidence="1">
    <location>
        <begin position="1"/>
        <end position="23"/>
    </location>
</feature>
<evidence type="ECO:0000256" key="1">
    <source>
        <dbReference type="SAM" id="SignalP"/>
    </source>
</evidence>
<reference evidence="2" key="1">
    <citation type="submission" date="2021-12" db="EMBL/GenBank/DDBJ databases">
        <title>Novel species in genus Dyadobacter.</title>
        <authorList>
            <person name="Ma C."/>
        </authorList>
    </citation>
    <scope>NUCLEOTIDE SEQUENCE</scope>
    <source>
        <strain evidence="2">LJ419</strain>
    </source>
</reference>
<dbReference type="RefSeq" id="WP_234653347.1">
    <property type="nucleotide sequence ID" value="NZ_CP094997.1"/>
</dbReference>
<feature type="chain" id="PRO_5040807324" evidence="1">
    <location>
        <begin position="24"/>
        <end position="261"/>
    </location>
</feature>
<dbReference type="Proteomes" id="UP001139000">
    <property type="component" value="Unassembled WGS sequence"/>
</dbReference>
<name>A0A9X1PFR9_9BACT</name>
<organism evidence="2 3">
    <name type="scientific">Dyadobacter chenwenxiniae</name>
    <dbReference type="NCBI Taxonomy" id="2906456"/>
    <lineage>
        <taxon>Bacteria</taxon>
        <taxon>Pseudomonadati</taxon>
        <taxon>Bacteroidota</taxon>
        <taxon>Cytophagia</taxon>
        <taxon>Cytophagales</taxon>
        <taxon>Spirosomataceae</taxon>
        <taxon>Dyadobacter</taxon>
    </lineage>
</organism>